<dbReference type="PANTHER" id="PTHR42732">
    <property type="entry name" value="BETA-GALACTOSIDASE"/>
    <property type="match status" value="1"/>
</dbReference>
<evidence type="ECO:0000313" key="11">
    <source>
        <dbReference type="Proteomes" id="UP000716322"/>
    </source>
</evidence>
<dbReference type="Gene3D" id="3.20.20.80">
    <property type="entry name" value="Glycosidases"/>
    <property type="match status" value="1"/>
</dbReference>
<dbReference type="Pfam" id="PF16355">
    <property type="entry name" value="DUF4982"/>
    <property type="match status" value="1"/>
</dbReference>
<accession>A0ABX0P528</accession>
<feature type="compositionally biased region" description="Basic and acidic residues" evidence="4">
    <location>
        <begin position="863"/>
        <end position="878"/>
    </location>
</feature>
<dbReference type="PANTHER" id="PTHR42732:SF1">
    <property type="entry name" value="BETA-MANNOSIDASE"/>
    <property type="match status" value="1"/>
</dbReference>
<feature type="region of interest" description="Disordered" evidence="4">
    <location>
        <begin position="826"/>
        <end position="913"/>
    </location>
</feature>
<keyword evidence="11" id="KW-1185">Reference proteome</keyword>
<dbReference type="Gene3D" id="2.60.40.10">
    <property type="entry name" value="Immunoglobulins"/>
    <property type="match status" value="2"/>
</dbReference>
<dbReference type="SUPFAM" id="SSF51445">
    <property type="entry name" value="(Trans)glycosidases"/>
    <property type="match status" value="1"/>
</dbReference>
<dbReference type="Gene3D" id="2.60.120.260">
    <property type="entry name" value="Galactose-binding domain-like"/>
    <property type="match status" value="1"/>
</dbReference>
<comment type="caution">
    <text evidence="10">The sequence shown here is derived from an EMBL/GenBank/DDBJ whole genome shotgun (WGS) entry which is preliminary data.</text>
</comment>
<keyword evidence="3" id="KW-0326">Glycosidase</keyword>
<evidence type="ECO:0000259" key="8">
    <source>
        <dbReference type="Pfam" id="PF02837"/>
    </source>
</evidence>
<dbReference type="GO" id="GO:0016787">
    <property type="term" value="F:hydrolase activity"/>
    <property type="evidence" value="ECO:0007669"/>
    <property type="project" value="UniProtKB-KW"/>
</dbReference>
<dbReference type="InterPro" id="IPR008979">
    <property type="entry name" value="Galactose-bd-like_sf"/>
</dbReference>
<evidence type="ECO:0000256" key="3">
    <source>
        <dbReference type="ARBA" id="ARBA00023295"/>
    </source>
</evidence>
<organism evidence="10 11">
    <name type="scientific">Telluria antibiotica</name>
    <dbReference type="NCBI Taxonomy" id="2717319"/>
    <lineage>
        <taxon>Bacteria</taxon>
        <taxon>Pseudomonadati</taxon>
        <taxon>Pseudomonadota</taxon>
        <taxon>Betaproteobacteria</taxon>
        <taxon>Burkholderiales</taxon>
        <taxon>Oxalobacteraceae</taxon>
        <taxon>Telluria group</taxon>
        <taxon>Telluria</taxon>
    </lineage>
</organism>
<dbReference type="PRINTS" id="PR00132">
    <property type="entry name" value="GLHYDRLASE2"/>
</dbReference>
<evidence type="ECO:0000259" key="6">
    <source>
        <dbReference type="Pfam" id="PF00703"/>
    </source>
</evidence>
<evidence type="ECO:0000256" key="5">
    <source>
        <dbReference type="SAM" id="SignalP"/>
    </source>
</evidence>
<feature type="domain" description="Glycoside hydrolase family 2 catalytic" evidence="7">
    <location>
        <begin position="326"/>
        <end position="551"/>
    </location>
</feature>
<dbReference type="InterPro" id="IPR013783">
    <property type="entry name" value="Ig-like_fold"/>
</dbReference>
<dbReference type="InterPro" id="IPR006103">
    <property type="entry name" value="Glyco_hydro_2_cat"/>
</dbReference>
<dbReference type="SUPFAM" id="SSF49785">
    <property type="entry name" value="Galactose-binding domain-like"/>
    <property type="match status" value="1"/>
</dbReference>
<evidence type="ECO:0000259" key="9">
    <source>
        <dbReference type="Pfam" id="PF16355"/>
    </source>
</evidence>
<evidence type="ECO:0000259" key="7">
    <source>
        <dbReference type="Pfam" id="PF02836"/>
    </source>
</evidence>
<dbReference type="Pfam" id="PF02836">
    <property type="entry name" value="Glyco_hydro_2_C"/>
    <property type="match status" value="1"/>
</dbReference>
<comment type="similarity">
    <text evidence="1">Belongs to the glycosyl hydrolase 2 family.</text>
</comment>
<reference evidence="10 11" key="1">
    <citation type="submission" date="2020-03" db="EMBL/GenBank/DDBJ databases">
        <title>Genome sequence of strain Massilia sp. TW-1.</title>
        <authorList>
            <person name="Chaudhary D.K."/>
        </authorList>
    </citation>
    <scope>NUCLEOTIDE SEQUENCE [LARGE SCALE GENOMIC DNA]</scope>
    <source>
        <strain evidence="10 11">TW-1</strain>
    </source>
</reference>
<dbReference type="InterPro" id="IPR006102">
    <property type="entry name" value="Ig-like_GH2"/>
</dbReference>
<dbReference type="Pfam" id="PF02837">
    <property type="entry name" value="Glyco_hydro_2_N"/>
    <property type="match status" value="1"/>
</dbReference>
<feature type="chain" id="PRO_5046246176" evidence="5">
    <location>
        <begin position="30"/>
        <end position="913"/>
    </location>
</feature>
<evidence type="ECO:0000256" key="2">
    <source>
        <dbReference type="ARBA" id="ARBA00022801"/>
    </source>
</evidence>
<evidence type="ECO:0000256" key="1">
    <source>
        <dbReference type="ARBA" id="ARBA00007401"/>
    </source>
</evidence>
<dbReference type="InterPro" id="IPR036156">
    <property type="entry name" value="Beta-gal/glucu_dom_sf"/>
</dbReference>
<feature type="signal peptide" evidence="5">
    <location>
        <begin position="1"/>
        <end position="29"/>
    </location>
</feature>
<keyword evidence="2 10" id="KW-0378">Hydrolase</keyword>
<dbReference type="InterPro" id="IPR032311">
    <property type="entry name" value="DUF4982"/>
</dbReference>
<proteinExistence type="inferred from homology"/>
<name>A0ABX0P528_9BURK</name>
<evidence type="ECO:0000256" key="4">
    <source>
        <dbReference type="SAM" id="MobiDB-lite"/>
    </source>
</evidence>
<dbReference type="InterPro" id="IPR017853">
    <property type="entry name" value="GH"/>
</dbReference>
<dbReference type="Proteomes" id="UP000716322">
    <property type="component" value="Unassembled WGS sequence"/>
</dbReference>
<feature type="domain" description="DUF4982" evidence="9">
    <location>
        <begin position="670"/>
        <end position="727"/>
    </location>
</feature>
<evidence type="ECO:0000313" key="10">
    <source>
        <dbReference type="EMBL" id="NIA52328.1"/>
    </source>
</evidence>
<gene>
    <name evidence="10" type="ORF">HAV22_01500</name>
</gene>
<dbReference type="InterPro" id="IPR051913">
    <property type="entry name" value="GH2_Domain-Containing"/>
</dbReference>
<feature type="domain" description="Glycoside hydrolase family 2 immunoglobulin-like beta-sandwich" evidence="6">
    <location>
        <begin position="220"/>
        <end position="316"/>
    </location>
</feature>
<feature type="region of interest" description="Disordered" evidence="4">
    <location>
        <begin position="769"/>
        <end position="790"/>
    </location>
</feature>
<dbReference type="Pfam" id="PF00703">
    <property type="entry name" value="Glyco_hydro_2"/>
    <property type="match status" value="1"/>
</dbReference>
<dbReference type="InterPro" id="IPR006104">
    <property type="entry name" value="Glyco_hydro_2_N"/>
</dbReference>
<sequence length="913" mass="99639">MKTAMQRLPVVVRGIALAVLLAGASGAAARDAPRRTTPLTDRWTFVQDDALPDTAAVNADGTGWQSVALPHTWNQVDAASTAQTGPDSKPYKRGRGWYRLEFERGTAPANAWLQFDGASIVADVWLNGHYLGRHRGAFTAFRFDVTGKLTAGRNVLLVKVDNSAPVHGEDPTAVAPLGGDFNMAGGLYRGVSLVETPARAHLALADHGAGGVYADTIALARDRARLRVRADVEDDRALRTGLALRAALVDTAGRTVAAARRALPAAGRARAELALDVVRPHVWQGVHDPYLYRLRVDLVDGAGRLLDRVEHPFGIRQYRFDAQAGLFLNGRPLRLHGVNLHQDWQDKAWAIGPREIDTSLALVREMGANAVRLAHYPYTAHAYDAADRLGLVVWSELPFVERSLTPAECKAGAPIPPAFLDNLDEQLREMVRQQYNHPGIATWSIANEVAMGGTCRGADTVTPVLRRLHALAKREDPRRPTTLADFNEDYPVVGPMFPVLPTGGITDIWAVNHYHLWYYPGDGDAFGAALDRFHAKYPAQPLGVSEYGAGAALSHQTDNPLGGRVGSMDMHGRTRVVWQPEGYANHVHEQIYAALAGRRYLWGTFVWAMFDFGSGTRHEGDIGGTNTKGLVTFDRATRKDPFWFYKANWSTAPVTYITGRRYTERAYRATDVRVYSNAATVRLFLNGRTIGIRAAAECPQRTCVFAGVTLDEGANRLEARGMHGDATVVDTVQWTLAPDNARNVYLAAGQIATGLVSTAGQRYGSDNFFTGGQGTPLDPDSPYGPPLRRTGRQCRRCARCRAVGGGTAWHVRLPHSAAGWALPRAAGFPGAGPQCAPGRATVPRGRRRHDADRRPGHRGGGGRPRDGDRARVRRRGDGRQPATRLRAGDRRGRAVEPRDRTPVRVRGRQNAPT</sequence>
<feature type="domain" description="Glycosyl hydrolases family 2 sugar binding" evidence="8">
    <location>
        <begin position="86"/>
        <end position="197"/>
    </location>
</feature>
<feature type="compositionally biased region" description="Basic and acidic residues" evidence="4">
    <location>
        <begin position="886"/>
        <end position="902"/>
    </location>
</feature>
<dbReference type="EMBL" id="JAAQOM010000001">
    <property type="protein sequence ID" value="NIA52328.1"/>
    <property type="molecule type" value="Genomic_DNA"/>
</dbReference>
<dbReference type="SUPFAM" id="SSF49303">
    <property type="entry name" value="beta-Galactosidase/glucuronidase domain"/>
    <property type="match status" value="1"/>
</dbReference>
<keyword evidence="5" id="KW-0732">Signal</keyword>
<dbReference type="InterPro" id="IPR006101">
    <property type="entry name" value="Glyco_hydro_2"/>
</dbReference>
<protein>
    <submittedName>
        <fullName evidence="10">Glycoside hydrolase family 2 protein</fullName>
    </submittedName>
</protein>